<dbReference type="CDD" id="cd01561">
    <property type="entry name" value="CBS_like"/>
    <property type="match status" value="1"/>
</dbReference>
<name>A0ABU6WCP8_9FABA</name>
<evidence type="ECO:0000256" key="5">
    <source>
        <dbReference type="ARBA" id="ARBA00022898"/>
    </source>
</evidence>
<comment type="cofactor">
    <cofactor evidence="1 7">
        <name>pyridoxal 5'-phosphate</name>
        <dbReference type="ChEBI" id="CHEBI:597326"/>
    </cofactor>
</comment>
<comment type="caution">
    <text evidence="9">The sequence shown here is derived from an EMBL/GenBank/DDBJ whole genome shotgun (WGS) entry which is preliminary data.</text>
</comment>
<keyword evidence="4 7" id="KW-0808">Transferase</keyword>
<evidence type="ECO:0000313" key="9">
    <source>
        <dbReference type="EMBL" id="MED6182952.1"/>
    </source>
</evidence>
<dbReference type="EC" id="2.5.1.47" evidence="7"/>
<comment type="similarity">
    <text evidence="2 7">Belongs to the cysteine synthase/cystathionine beta-synthase family.</text>
</comment>
<dbReference type="NCBIfam" id="TIGR01139">
    <property type="entry name" value="cysK"/>
    <property type="match status" value="1"/>
</dbReference>
<accession>A0ABU6WCP8</accession>
<reference evidence="9 10" key="1">
    <citation type="journal article" date="2023" name="Plants (Basel)">
        <title>Bridging the Gap: Combining Genomics and Transcriptomics Approaches to Understand Stylosanthes scabra, an Orphan Legume from the Brazilian Caatinga.</title>
        <authorList>
            <person name="Ferreira-Neto J.R.C."/>
            <person name="da Silva M.D."/>
            <person name="Binneck E."/>
            <person name="de Melo N.F."/>
            <person name="da Silva R.H."/>
            <person name="de Melo A.L.T.M."/>
            <person name="Pandolfi V."/>
            <person name="Bustamante F.O."/>
            <person name="Brasileiro-Vidal A.C."/>
            <person name="Benko-Iseppon A.M."/>
        </authorList>
    </citation>
    <scope>NUCLEOTIDE SEQUENCE [LARGE SCALE GENOMIC DNA]</scope>
    <source>
        <tissue evidence="9">Leaves</tissue>
    </source>
</reference>
<dbReference type="NCBIfam" id="TIGR01136">
    <property type="entry name" value="cysKM"/>
    <property type="match status" value="1"/>
</dbReference>
<keyword evidence="5 7" id="KW-0663">Pyridoxal phosphate</keyword>
<dbReference type="EMBL" id="JASCZI010181394">
    <property type="protein sequence ID" value="MED6182952.1"/>
    <property type="molecule type" value="Genomic_DNA"/>
</dbReference>
<evidence type="ECO:0000256" key="3">
    <source>
        <dbReference type="ARBA" id="ARBA00022605"/>
    </source>
</evidence>
<proteinExistence type="inferred from homology"/>
<dbReference type="Proteomes" id="UP001341840">
    <property type="component" value="Unassembled WGS sequence"/>
</dbReference>
<keyword evidence="3 7" id="KW-0028">Amino-acid biosynthesis</keyword>
<dbReference type="InterPro" id="IPR005856">
    <property type="entry name" value="Cys_synth"/>
</dbReference>
<comment type="catalytic activity">
    <reaction evidence="7">
        <text>O-acetyl-L-serine + hydrogen sulfide = L-cysteine + acetate</text>
        <dbReference type="Rhea" id="RHEA:14829"/>
        <dbReference type="ChEBI" id="CHEBI:29919"/>
        <dbReference type="ChEBI" id="CHEBI:30089"/>
        <dbReference type="ChEBI" id="CHEBI:35235"/>
        <dbReference type="ChEBI" id="CHEBI:58340"/>
        <dbReference type="EC" id="2.5.1.47"/>
    </reaction>
</comment>
<dbReference type="Gene3D" id="3.40.50.1100">
    <property type="match status" value="2"/>
</dbReference>
<keyword evidence="6 7" id="KW-0198">Cysteine biosynthesis</keyword>
<sequence length="366" mass="38890">MMIGHATTASSSLLTSQEEEFNNHRQKASLYLKTLTRASEVGDMEAECAIKNDVTELIGNTPMVYLNKITEGCVARIAAKLESMQPCSSVKDRLAFSMIKDAEEKGLITPGKSVLVEATSGNTGIGLAFIGAMKGYKVIVAMPASVSLERKLVLLAFGAEVHLTDPDKGTIAVIQKAEEIISNTPGSIMLRQIDNPANPKVHYETTGPEIWRDCGGKVDALVAGIGTGGTITGAGRFLKEKNPNIKVYGIEPVESAVLSGGEPGIHQIQGIGNGIIPGVLDINLLDEVIQISSEEAMETARQLALKEGLLMGISSGAAAAAAIKVGKRPENAGKLIAVVFPSFGERYLSSPLFEHIRKEAEQMTFE</sequence>
<evidence type="ECO:0000259" key="8">
    <source>
        <dbReference type="Pfam" id="PF00291"/>
    </source>
</evidence>
<dbReference type="InterPro" id="IPR005859">
    <property type="entry name" value="CysK"/>
</dbReference>
<keyword evidence="10" id="KW-1185">Reference proteome</keyword>
<gene>
    <name evidence="9" type="ORF">PIB30_033470</name>
</gene>
<organism evidence="9 10">
    <name type="scientific">Stylosanthes scabra</name>
    <dbReference type="NCBI Taxonomy" id="79078"/>
    <lineage>
        <taxon>Eukaryota</taxon>
        <taxon>Viridiplantae</taxon>
        <taxon>Streptophyta</taxon>
        <taxon>Embryophyta</taxon>
        <taxon>Tracheophyta</taxon>
        <taxon>Spermatophyta</taxon>
        <taxon>Magnoliopsida</taxon>
        <taxon>eudicotyledons</taxon>
        <taxon>Gunneridae</taxon>
        <taxon>Pentapetalae</taxon>
        <taxon>rosids</taxon>
        <taxon>fabids</taxon>
        <taxon>Fabales</taxon>
        <taxon>Fabaceae</taxon>
        <taxon>Papilionoideae</taxon>
        <taxon>50 kb inversion clade</taxon>
        <taxon>dalbergioids sensu lato</taxon>
        <taxon>Dalbergieae</taxon>
        <taxon>Pterocarpus clade</taxon>
        <taxon>Stylosanthes</taxon>
    </lineage>
</organism>
<evidence type="ECO:0000256" key="6">
    <source>
        <dbReference type="ARBA" id="ARBA00023192"/>
    </source>
</evidence>
<dbReference type="InterPro" id="IPR050214">
    <property type="entry name" value="Cys_Synth/Cystath_Beta-Synth"/>
</dbReference>
<feature type="domain" description="Tryptophan synthase beta chain-like PALP" evidence="8">
    <location>
        <begin position="54"/>
        <end position="341"/>
    </location>
</feature>
<evidence type="ECO:0000313" key="10">
    <source>
        <dbReference type="Proteomes" id="UP001341840"/>
    </source>
</evidence>
<dbReference type="SUPFAM" id="SSF53686">
    <property type="entry name" value="Tryptophan synthase beta subunit-like PLP-dependent enzymes"/>
    <property type="match status" value="1"/>
</dbReference>
<protein>
    <recommendedName>
        <fullName evidence="7">Cysteine synthase</fullName>
        <ecNumber evidence="7">2.5.1.47</ecNumber>
    </recommendedName>
</protein>
<dbReference type="InterPro" id="IPR036052">
    <property type="entry name" value="TrpB-like_PALP_sf"/>
</dbReference>
<dbReference type="InterPro" id="IPR001216">
    <property type="entry name" value="P-phosphate_BS"/>
</dbReference>
<evidence type="ECO:0000256" key="1">
    <source>
        <dbReference type="ARBA" id="ARBA00001933"/>
    </source>
</evidence>
<dbReference type="PANTHER" id="PTHR10314">
    <property type="entry name" value="CYSTATHIONINE BETA-SYNTHASE"/>
    <property type="match status" value="1"/>
</dbReference>
<evidence type="ECO:0000256" key="7">
    <source>
        <dbReference type="RuleBase" id="RU003985"/>
    </source>
</evidence>
<dbReference type="Pfam" id="PF00291">
    <property type="entry name" value="PALP"/>
    <property type="match status" value="1"/>
</dbReference>
<dbReference type="PROSITE" id="PS00901">
    <property type="entry name" value="CYS_SYNTHASE"/>
    <property type="match status" value="1"/>
</dbReference>
<evidence type="ECO:0000256" key="4">
    <source>
        <dbReference type="ARBA" id="ARBA00022679"/>
    </source>
</evidence>
<evidence type="ECO:0000256" key="2">
    <source>
        <dbReference type="ARBA" id="ARBA00007103"/>
    </source>
</evidence>
<dbReference type="InterPro" id="IPR001926">
    <property type="entry name" value="TrpB-like_PALP"/>
</dbReference>